<evidence type="ECO:0000259" key="5">
    <source>
        <dbReference type="PROSITE" id="PS50132"/>
    </source>
</evidence>
<dbReference type="PROSITE" id="PS50297">
    <property type="entry name" value="ANK_REP_REGION"/>
    <property type="match status" value="2"/>
</dbReference>
<keyword evidence="7" id="KW-1185">Reference proteome</keyword>
<evidence type="ECO:0000256" key="3">
    <source>
        <dbReference type="PROSITE-ProRule" id="PRU00023"/>
    </source>
</evidence>
<feature type="domain" description="RGS" evidence="5">
    <location>
        <begin position="266"/>
        <end position="334"/>
    </location>
</feature>
<keyword evidence="2 3" id="KW-0040">ANK repeat</keyword>
<keyword evidence="1" id="KW-0677">Repeat</keyword>
<dbReference type="CDD" id="cd07440">
    <property type="entry name" value="RGS"/>
    <property type="match status" value="1"/>
</dbReference>
<dbReference type="STRING" id="1054147.F4PN37"/>
<accession>F4PN37</accession>
<dbReference type="OMA" id="NTPFHYF"/>
<protein>
    <recommendedName>
        <fullName evidence="5">RGS domain-containing protein</fullName>
    </recommendedName>
</protein>
<dbReference type="Gene3D" id="1.10.167.10">
    <property type="entry name" value="Regulator of G-protein Signalling 4, domain 2"/>
    <property type="match status" value="1"/>
</dbReference>
<feature type="compositionally biased region" description="Low complexity" evidence="4">
    <location>
        <begin position="414"/>
        <end position="456"/>
    </location>
</feature>
<dbReference type="InterPro" id="IPR044926">
    <property type="entry name" value="RGS_subdomain_2"/>
</dbReference>
<dbReference type="RefSeq" id="XP_004361578.1">
    <property type="nucleotide sequence ID" value="XM_004361521.1"/>
</dbReference>
<organism evidence="6 7">
    <name type="scientific">Cavenderia fasciculata</name>
    <name type="common">Slime mold</name>
    <name type="synonym">Dictyostelium fasciculatum</name>
    <dbReference type="NCBI Taxonomy" id="261658"/>
    <lineage>
        <taxon>Eukaryota</taxon>
        <taxon>Amoebozoa</taxon>
        <taxon>Evosea</taxon>
        <taxon>Eumycetozoa</taxon>
        <taxon>Dictyostelia</taxon>
        <taxon>Acytosteliales</taxon>
        <taxon>Cavenderiaceae</taxon>
        <taxon>Cavenderia</taxon>
    </lineage>
</organism>
<evidence type="ECO:0000313" key="7">
    <source>
        <dbReference type="Proteomes" id="UP000007797"/>
    </source>
</evidence>
<name>F4PN37_CACFS</name>
<dbReference type="InterPro" id="IPR002110">
    <property type="entry name" value="Ankyrin_rpt"/>
</dbReference>
<evidence type="ECO:0000256" key="2">
    <source>
        <dbReference type="ARBA" id="ARBA00023043"/>
    </source>
</evidence>
<feature type="compositionally biased region" description="Low complexity" evidence="4">
    <location>
        <begin position="367"/>
        <end position="407"/>
    </location>
</feature>
<dbReference type="InterPro" id="IPR016137">
    <property type="entry name" value="RGS"/>
</dbReference>
<dbReference type="InterPro" id="IPR036770">
    <property type="entry name" value="Ankyrin_rpt-contain_sf"/>
</dbReference>
<feature type="region of interest" description="Disordered" evidence="4">
    <location>
        <begin position="366"/>
        <end position="463"/>
    </location>
</feature>
<reference evidence="7" key="1">
    <citation type="journal article" date="2011" name="Genome Res.">
        <title>Phylogeny-wide analysis of social amoeba genomes highlights ancient origins for complex intercellular communication.</title>
        <authorList>
            <person name="Heidel A.J."/>
            <person name="Lawal H.M."/>
            <person name="Felder M."/>
            <person name="Schilde C."/>
            <person name="Helps N.R."/>
            <person name="Tunggal B."/>
            <person name="Rivero F."/>
            <person name="John U."/>
            <person name="Schleicher M."/>
            <person name="Eichinger L."/>
            <person name="Platzer M."/>
            <person name="Noegel A.A."/>
            <person name="Schaap P."/>
            <person name="Gloeckner G."/>
        </authorList>
    </citation>
    <scope>NUCLEOTIDE SEQUENCE [LARGE SCALE GENOMIC DNA]</scope>
    <source>
        <strain evidence="7">SH3</strain>
    </source>
</reference>
<dbReference type="PROSITE" id="PS50088">
    <property type="entry name" value="ANK_REPEAT"/>
    <property type="match status" value="2"/>
</dbReference>
<dbReference type="SUPFAM" id="SSF48097">
    <property type="entry name" value="Regulator of G-protein signaling, RGS"/>
    <property type="match status" value="1"/>
</dbReference>
<gene>
    <name evidence="6" type="ORF">DFA_05861</name>
</gene>
<evidence type="ECO:0000313" key="6">
    <source>
        <dbReference type="EMBL" id="EGG23727.1"/>
    </source>
</evidence>
<dbReference type="SMART" id="SM00315">
    <property type="entry name" value="RGS"/>
    <property type="match status" value="1"/>
</dbReference>
<dbReference type="OrthoDB" id="194358at2759"/>
<proteinExistence type="predicted"/>
<dbReference type="SUPFAM" id="SSF48403">
    <property type="entry name" value="Ankyrin repeat"/>
    <property type="match status" value="1"/>
</dbReference>
<dbReference type="Pfam" id="PF00615">
    <property type="entry name" value="RGS"/>
    <property type="match status" value="1"/>
</dbReference>
<dbReference type="EMBL" id="GL883008">
    <property type="protein sequence ID" value="EGG23727.1"/>
    <property type="molecule type" value="Genomic_DNA"/>
</dbReference>
<dbReference type="PROSITE" id="PS50132">
    <property type="entry name" value="RGS"/>
    <property type="match status" value="1"/>
</dbReference>
<evidence type="ECO:0000256" key="4">
    <source>
        <dbReference type="SAM" id="MobiDB-lite"/>
    </source>
</evidence>
<dbReference type="SMART" id="SM00248">
    <property type="entry name" value="ANK"/>
    <property type="match status" value="6"/>
</dbReference>
<dbReference type="Proteomes" id="UP000007797">
    <property type="component" value="Unassembled WGS sequence"/>
</dbReference>
<dbReference type="GeneID" id="14875199"/>
<dbReference type="Pfam" id="PF12796">
    <property type="entry name" value="Ank_2"/>
    <property type="match status" value="1"/>
</dbReference>
<evidence type="ECO:0000256" key="1">
    <source>
        <dbReference type="ARBA" id="ARBA00022737"/>
    </source>
</evidence>
<dbReference type="Gene3D" id="1.25.40.20">
    <property type="entry name" value="Ankyrin repeat-containing domain"/>
    <property type="match status" value="1"/>
</dbReference>
<dbReference type="KEGG" id="dfa:DFA_05861"/>
<dbReference type="InterPro" id="IPR036305">
    <property type="entry name" value="RGS_sf"/>
</dbReference>
<feature type="repeat" description="ANK" evidence="3">
    <location>
        <begin position="164"/>
        <end position="198"/>
    </location>
</feature>
<dbReference type="PANTHER" id="PTHR24198:SF165">
    <property type="entry name" value="ANKYRIN REPEAT-CONTAINING PROTEIN-RELATED"/>
    <property type="match status" value="1"/>
</dbReference>
<feature type="repeat" description="ANK" evidence="3">
    <location>
        <begin position="199"/>
        <end position="231"/>
    </location>
</feature>
<dbReference type="AlphaFoldDB" id="F4PN37"/>
<dbReference type="PANTHER" id="PTHR24198">
    <property type="entry name" value="ANKYRIN REPEAT AND PROTEIN KINASE DOMAIN-CONTAINING PROTEIN"/>
    <property type="match status" value="1"/>
</dbReference>
<sequence length="506" mass="56447">MNIIFGNKEFDKEDLKIDLRNLIKLVKDGDTKKVKKILSSKKGKYLLNVPDELDQTCIMVAAHSANLEMFETVLGFFKLLKIDLNLPDKNGYTVLHLLFSMTDLEAKFLILLLEQPDLQLNITNRDLNTPFHYFCQKFRSSSTVKEVFSCLVTKGVNVNAINRNGESPLHKAIFNTTLAPTMLGLLLEAGANVNVTNKNGETGLHYCVRMGRTDLVTLLLKYGADKDIIKDGKTLYDIAIEENFTKLADFLKDGSTTEKNTGSATELITLLQNPTLREDFRQFLREELICEENISFWLDVEAYKHLKIDTALRLFKELYRIYDKYIPDTSPSEINVPFGIKKDIISFIKTIPTLTEIEQQMPPLTLNINHHSNSNSNISNSASNSNNSLDIPSTKTTPTNSPTLTNNGASTGMTPPSITIQISSSPSNSSISSANPSSNSNTPVLSPSPTSSSSSLTPPPSPPVYDFQKIQSVYNIAQQHVFMLMATDSLSKYKKRTRKSKGYHLG</sequence>